<keyword evidence="1" id="KW-0732">Signal</keyword>
<dbReference type="Proteomes" id="UP001595453">
    <property type="component" value="Unassembled WGS sequence"/>
</dbReference>
<dbReference type="InterPro" id="IPR010239">
    <property type="entry name" value="CHP02001"/>
</dbReference>
<name>A0ABV7CIL9_9GAMM</name>
<feature type="signal peptide" evidence="1">
    <location>
        <begin position="1"/>
        <end position="23"/>
    </location>
</feature>
<protein>
    <submittedName>
        <fullName evidence="2">TorF family putative porin</fullName>
    </submittedName>
</protein>
<organism evidence="2 3">
    <name type="scientific">Pseudoalteromonas fenneropenaei</name>
    <dbReference type="NCBI Taxonomy" id="1737459"/>
    <lineage>
        <taxon>Bacteria</taxon>
        <taxon>Pseudomonadati</taxon>
        <taxon>Pseudomonadota</taxon>
        <taxon>Gammaproteobacteria</taxon>
        <taxon>Alteromonadales</taxon>
        <taxon>Pseudoalteromonadaceae</taxon>
        <taxon>Pseudoalteromonas</taxon>
    </lineage>
</organism>
<sequence>MTTRNSLLCACLALSLYSVSASAELVANVAASSNYLWRGVTQTKDAAAVSGGLDYSHESGFYLGTWMSTIDFGEEASAGYEMDIYGGYAWESNGIGYDIGYLYYAYPDAANNLDFGEIYGAVTWQWLTLKASYTTFVDSDSAPSEDMLYLEANMAFTVFNDTELAIHIAQSSGDTIMDWYGEDDKYMDYSVSLSKNGLTLGVKKVDLKADDDFKVFASYGVSFEL</sequence>
<feature type="chain" id="PRO_5046791113" evidence="1">
    <location>
        <begin position="24"/>
        <end position="225"/>
    </location>
</feature>
<evidence type="ECO:0000313" key="2">
    <source>
        <dbReference type="EMBL" id="MFC3032457.1"/>
    </source>
</evidence>
<comment type="caution">
    <text evidence="2">The sequence shown here is derived from an EMBL/GenBank/DDBJ whole genome shotgun (WGS) entry which is preliminary data.</text>
</comment>
<keyword evidence="3" id="KW-1185">Reference proteome</keyword>
<gene>
    <name evidence="2" type="ORF">ACFOEE_08000</name>
</gene>
<dbReference type="NCBIfam" id="TIGR02001">
    <property type="entry name" value="gcw_chp"/>
    <property type="match status" value="1"/>
</dbReference>
<dbReference type="EMBL" id="JBHRSD010000012">
    <property type="protein sequence ID" value="MFC3032457.1"/>
    <property type="molecule type" value="Genomic_DNA"/>
</dbReference>
<accession>A0ABV7CIL9</accession>
<proteinExistence type="predicted"/>
<dbReference type="Pfam" id="PF09694">
    <property type="entry name" value="Gcw_chp"/>
    <property type="match status" value="1"/>
</dbReference>
<evidence type="ECO:0000313" key="3">
    <source>
        <dbReference type="Proteomes" id="UP001595453"/>
    </source>
</evidence>
<reference evidence="3" key="1">
    <citation type="journal article" date="2019" name="Int. J. Syst. Evol. Microbiol.">
        <title>The Global Catalogue of Microorganisms (GCM) 10K type strain sequencing project: providing services to taxonomists for standard genome sequencing and annotation.</title>
        <authorList>
            <consortium name="The Broad Institute Genomics Platform"/>
            <consortium name="The Broad Institute Genome Sequencing Center for Infectious Disease"/>
            <person name="Wu L."/>
            <person name="Ma J."/>
        </authorList>
    </citation>
    <scope>NUCLEOTIDE SEQUENCE [LARGE SCALE GENOMIC DNA]</scope>
    <source>
        <strain evidence="3">KCTC 42730</strain>
    </source>
</reference>
<evidence type="ECO:0000256" key="1">
    <source>
        <dbReference type="SAM" id="SignalP"/>
    </source>
</evidence>
<dbReference type="RefSeq" id="WP_377122985.1">
    <property type="nucleotide sequence ID" value="NZ_JBHRSD010000012.1"/>
</dbReference>